<organism evidence="1 2">
    <name type="scientific">Prunus dulcis</name>
    <name type="common">Almond</name>
    <name type="synonym">Amygdalus dulcis</name>
    <dbReference type="NCBI Taxonomy" id="3755"/>
    <lineage>
        <taxon>Eukaryota</taxon>
        <taxon>Viridiplantae</taxon>
        <taxon>Streptophyta</taxon>
        <taxon>Embryophyta</taxon>
        <taxon>Tracheophyta</taxon>
        <taxon>Spermatophyta</taxon>
        <taxon>Magnoliopsida</taxon>
        <taxon>eudicotyledons</taxon>
        <taxon>Gunneridae</taxon>
        <taxon>Pentapetalae</taxon>
        <taxon>rosids</taxon>
        <taxon>fabids</taxon>
        <taxon>Rosales</taxon>
        <taxon>Rosaceae</taxon>
        <taxon>Amygdaloideae</taxon>
        <taxon>Amygdaleae</taxon>
        <taxon>Prunus</taxon>
    </lineage>
</organism>
<accession>A0AAD4WHQ9</accession>
<gene>
    <name evidence="1" type="ORF">L3X38_010147</name>
</gene>
<dbReference type="Proteomes" id="UP001054821">
    <property type="component" value="Chromosome 2"/>
</dbReference>
<reference evidence="1 2" key="1">
    <citation type="journal article" date="2022" name="G3 (Bethesda)">
        <title>Whole-genome sequence and methylome profiling of the almond [Prunus dulcis (Mill.) D.A. Webb] cultivar 'Nonpareil'.</title>
        <authorList>
            <person name="D'Amico-Willman K.M."/>
            <person name="Ouma W.Z."/>
            <person name="Meulia T."/>
            <person name="Sideli G.M."/>
            <person name="Gradziel T.M."/>
            <person name="Fresnedo-Ramirez J."/>
        </authorList>
    </citation>
    <scope>NUCLEOTIDE SEQUENCE [LARGE SCALE GENOMIC DNA]</scope>
    <source>
        <strain evidence="1">Clone GOH B32 T37-40</strain>
    </source>
</reference>
<dbReference type="EMBL" id="JAJFAZ020000002">
    <property type="protein sequence ID" value="KAI5342272.1"/>
    <property type="molecule type" value="Genomic_DNA"/>
</dbReference>
<evidence type="ECO:0000313" key="2">
    <source>
        <dbReference type="Proteomes" id="UP001054821"/>
    </source>
</evidence>
<evidence type="ECO:0000313" key="1">
    <source>
        <dbReference type="EMBL" id="KAI5342272.1"/>
    </source>
</evidence>
<sequence>MERSLGDILREEHQIGHKGDGGWKAIAYNTAAAILSAQFDIESRSLMDGRRIHGSRSTAGEVGEGMEKLVILDIEEGGDGWLGIEVDEEGEYVRSSCWSVGVGMGAAEGKDGGVSMS</sequence>
<keyword evidence="2" id="KW-1185">Reference proteome</keyword>
<name>A0AAD4WHQ9_PRUDU</name>
<proteinExistence type="predicted"/>
<dbReference type="AlphaFoldDB" id="A0AAD4WHQ9"/>
<protein>
    <submittedName>
        <fullName evidence="1">Uncharacterized protein</fullName>
    </submittedName>
</protein>
<comment type="caution">
    <text evidence="1">The sequence shown here is derived from an EMBL/GenBank/DDBJ whole genome shotgun (WGS) entry which is preliminary data.</text>
</comment>